<dbReference type="OrthoDB" id="9795763at2"/>
<dbReference type="SUPFAM" id="SSF102705">
    <property type="entry name" value="NIF3 (NGG1p interacting factor 3)-like"/>
    <property type="match status" value="1"/>
</dbReference>
<evidence type="ECO:0000256" key="5">
    <source>
        <dbReference type="PIRSR" id="PIRSR602678-1"/>
    </source>
</evidence>
<dbReference type="Proteomes" id="UP000293036">
    <property type="component" value="Unassembled WGS sequence"/>
</dbReference>
<comment type="caution">
    <text evidence="6">The sequence shown here is derived from an EMBL/GenBank/DDBJ whole genome shotgun (WGS) entry which is preliminary data.</text>
</comment>
<dbReference type="GO" id="GO:0005737">
    <property type="term" value="C:cytoplasm"/>
    <property type="evidence" value="ECO:0007669"/>
    <property type="project" value="TreeGrafter"/>
</dbReference>
<gene>
    <name evidence="6" type="ORF">EZJ44_02530</name>
</gene>
<dbReference type="Pfam" id="PF01784">
    <property type="entry name" value="DUF34_NIF3"/>
    <property type="match status" value="1"/>
</dbReference>
<dbReference type="InterPro" id="IPR002678">
    <property type="entry name" value="DUF34/NIF3"/>
</dbReference>
<evidence type="ECO:0000313" key="6">
    <source>
        <dbReference type="EMBL" id="TBW22799.1"/>
    </source>
</evidence>
<evidence type="ECO:0000256" key="4">
    <source>
        <dbReference type="ARBA" id="ARBA00022723"/>
    </source>
</evidence>
<dbReference type="FunFam" id="3.40.1390.30:FF:000001">
    <property type="entry name" value="GTP cyclohydrolase 1 type 2"/>
    <property type="match status" value="1"/>
</dbReference>
<dbReference type="RefSeq" id="WP_131279811.1">
    <property type="nucleotide sequence ID" value="NZ_JBHSLR010000009.1"/>
</dbReference>
<feature type="binding site" evidence="5">
    <location>
        <position position="67"/>
    </location>
    <ligand>
        <name>a divalent metal cation</name>
        <dbReference type="ChEBI" id="CHEBI:60240"/>
        <label>1</label>
    </ligand>
</feature>
<dbReference type="InterPro" id="IPR036069">
    <property type="entry name" value="DUF34/NIF3_sf"/>
</dbReference>
<evidence type="ECO:0000313" key="7">
    <source>
        <dbReference type="Proteomes" id="UP000293036"/>
    </source>
</evidence>
<feature type="binding site" evidence="5">
    <location>
        <position position="66"/>
    </location>
    <ligand>
        <name>a divalent metal cation</name>
        <dbReference type="ChEBI" id="CHEBI:60240"/>
        <label>1</label>
    </ligand>
</feature>
<comment type="subunit">
    <text evidence="2">Homohexamer.</text>
</comment>
<comment type="similarity">
    <text evidence="1">Belongs to the GTP cyclohydrolase I type 2/NIF3 family.</text>
</comment>
<feature type="binding site" evidence="5">
    <location>
        <position position="105"/>
    </location>
    <ligand>
        <name>a divalent metal cation</name>
        <dbReference type="ChEBI" id="CHEBI:60240"/>
        <label>1</label>
    </ligand>
</feature>
<reference evidence="6 7" key="1">
    <citation type="submission" date="2019-02" db="EMBL/GenBank/DDBJ databases">
        <title>Arcanobacterium bovis sp. nov., isolated from the milk of a cow with mastitis.</title>
        <authorList>
            <person name="Sammra O."/>
            <person name="Foster G."/>
            <person name="Hassan A."/>
            <person name="Alssahen M."/>
            <person name="Laemmler C."/>
            <person name="Borowiak M."/>
            <person name="Malorny B."/>
            <person name="Abdulmawjood A."/>
        </authorList>
    </citation>
    <scope>NUCLEOTIDE SEQUENCE [LARGE SCALE GENOMIC DNA]</scope>
    <source>
        <strain evidence="6 7">C605018/01/1</strain>
    </source>
</reference>
<dbReference type="NCBIfam" id="TIGR00486">
    <property type="entry name" value="YbgI_SA1388"/>
    <property type="match status" value="1"/>
</dbReference>
<accession>A0A4V2KR81</accession>
<evidence type="ECO:0000256" key="2">
    <source>
        <dbReference type="ARBA" id="ARBA00011643"/>
    </source>
</evidence>
<dbReference type="Gene3D" id="3.40.1390.30">
    <property type="entry name" value="NIF3 (NGG1p interacting factor 3)-like"/>
    <property type="match status" value="2"/>
</dbReference>
<feature type="binding site" evidence="5">
    <location>
        <position position="229"/>
    </location>
    <ligand>
        <name>a divalent metal cation</name>
        <dbReference type="ChEBI" id="CHEBI:60240"/>
        <label>1</label>
    </ligand>
</feature>
<dbReference type="EMBL" id="SJDT01000002">
    <property type="protein sequence ID" value="TBW22799.1"/>
    <property type="molecule type" value="Genomic_DNA"/>
</dbReference>
<keyword evidence="4 5" id="KW-0479">Metal-binding</keyword>
<evidence type="ECO:0000256" key="1">
    <source>
        <dbReference type="ARBA" id="ARBA00006964"/>
    </source>
</evidence>
<dbReference type="AlphaFoldDB" id="A0A4V2KR81"/>
<name>A0A4V2KR81_9ACTO</name>
<keyword evidence="7" id="KW-1185">Reference proteome</keyword>
<organism evidence="6 7">
    <name type="scientific">Arcanobacterium bovis</name>
    <dbReference type="NCBI Taxonomy" id="2529275"/>
    <lineage>
        <taxon>Bacteria</taxon>
        <taxon>Bacillati</taxon>
        <taxon>Actinomycetota</taxon>
        <taxon>Actinomycetes</taxon>
        <taxon>Actinomycetales</taxon>
        <taxon>Actinomycetaceae</taxon>
        <taxon>Arcanobacterium</taxon>
    </lineage>
</organism>
<evidence type="ECO:0000256" key="3">
    <source>
        <dbReference type="ARBA" id="ARBA00022112"/>
    </source>
</evidence>
<proteinExistence type="inferred from homology"/>
<protein>
    <recommendedName>
        <fullName evidence="3">GTP cyclohydrolase 1 type 2 homolog</fullName>
    </recommendedName>
</protein>
<dbReference type="PANTHER" id="PTHR13799">
    <property type="entry name" value="NGG1 INTERACTING FACTOR 3"/>
    <property type="match status" value="1"/>
</dbReference>
<dbReference type="PANTHER" id="PTHR13799:SF14">
    <property type="entry name" value="GTP CYCLOHYDROLASE 1 TYPE 2 HOMOLOG"/>
    <property type="match status" value="1"/>
</dbReference>
<dbReference type="GO" id="GO:0046872">
    <property type="term" value="F:metal ion binding"/>
    <property type="evidence" value="ECO:0007669"/>
    <property type="project" value="UniProtKB-KW"/>
</dbReference>
<sequence>MSVTVEHIVRAMNKHYPASFAEDWDRVGLVVGDLAAPVKLIGFAVDPCEATVNEAIERGADMLITHHPLFLRGTSSVATDSAKGSWVHKLIKNDCALFAAHTNADAAADGSAVALADLLGVEDQRPLQPHSDFPQIGIGRVGTLPMTMSVLELAERVKAKIPDVPAGITIGGDPARIVKTVAVSPGSGDSFLKRVGEVGADVYITADLRHHPATDHLWSGGCALIGTTHFASEWPVLPNLQRRIEQECDVQTYVSTIITDPWEIRL</sequence>
<feature type="binding site" evidence="5">
    <location>
        <position position="233"/>
    </location>
    <ligand>
        <name>a divalent metal cation</name>
        <dbReference type="ChEBI" id="CHEBI:60240"/>
        <label>1</label>
    </ligand>
</feature>